<dbReference type="EMBL" id="CAIX01000550">
    <property type="protein sequence ID" value="CCI11103.1"/>
    <property type="molecule type" value="Genomic_DNA"/>
</dbReference>
<organism evidence="1 2">
    <name type="scientific">Albugo candida</name>
    <dbReference type="NCBI Taxonomy" id="65357"/>
    <lineage>
        <taxon>Eukaryota</taxon>
        <taxon>Sar</taxon>
        <taxon>Stramenopiles</taxon>
        <taxon>Oomycota</taxon>
        <taxon>Peronosporomycetes</taxon>
        <taxon>Albuginales</taxon>
        <taxon>Albuginaceae</taxon>
        <taxon>Albugo</taxon>
    </lineage>
</organism>
<sequence>MPSRRRDFAYCKTLILSDEYLLRSFSSVKSNKLGWEIDELPIDFNYWTTLAFRCCMLFVHATMRTRMTCCSTRTAMSRRCNKRGLNVLCGSFHFVPKVDKQNICSRNWLTACVKRLKTRKRHEFYGKLFHLQKLARCNSERKFVFIGERHIRDHGPVILAITSALSVSTLKNSHLTFSPEFVSMMSYALAPNTSIERTLSHMQTLSASIVSILSG</sequence>
<dbReference type="AlphaFoldDB" id="A0A024FVB7"/>
<reference evidence="1 2" key="1">
    <citation type="submission" date="2012-05" db="EMBL/GenBank/DDBJ databases">
        <title>Recombination and specialization in a pathogen metapopulation.</title>
        <authorList>
            <person name="Gardiner A."/>
            <person name="Kemen E."/>
            <person name="Schultz-Larsen T."/>
            <person name="MacLean D."/>
            <person name="Van Oosterhout C."/>
            <person name="Jones J.D.G."/>
        </authorList>
    </citation>
    <scope>NUCLEOTIDE SEQUENCE [LARGE SCALE GENOMIC DNA]</scope>
    <source>
        <strain evidence="1 2">Ac Nc2</strain>
    </source>
</reference>
<protein>
    <submittedName>
        <fullName evidence="1">Uncharacterized protein</fullName>
    </submittedName>
</protein>
<dbReference type="InParanoid" id="A0A024FVB7"/>
<accession>A0A024FVB7</accession>
<comment type="caution">
    <text evidence="1">The sequence shown here is derived from an EMBL/GenBank/DDBJ whole genome shotgun (WGS) entry which is preliminary data.</text>
</comment>
<dbReference type="Proteomes" id="UP000053237">
    <property type="component" value="Unassembled WGS sequence"/>
</dbReference>
<gene>
    <name evidence="1" type="ORF">BN9_123800</name>
</gene>
<proteinExistence type="predicted"/>
<evidence type="ECO:0000313" key="2">
    <source>
        <dbReference type="Proteomes" id="UP000053237"/>
    </source>
</evidence>
<name>A0A024FVB7_9STRA</name>
<evidence type="ECO:0000313" key="1">
    <source>
        <dbReference type="EMBL" id="CCI11103.1"/>
    </source>
</evidence>
<keyword evidence="2" id="KW-1185">Reference proteome</keyword>